<keyword evidence="1" id="KW-0472">Membrane</keyword>
<gene>
    <name evidence="2" type="ORF">HR45_18600</name>
</gene>
<dbReference type="OrthoDB" id="6196761at2"/>
<protein>
    <submittedName>
        <fullName evidence="2">Membrane protein</fullName>
    </submittedName>
</protein>
<evidence type="ECO:0000313" key="2">
    <source>
        <dbReference type="EMBL" id="KFZ36017.1"/>
    </source>
</evidence>
<evidence type="ECO:0000313" key="3">
    <source>
        <dbReference type="Proteomes" id="UP000029264"/>
    </source>
</evidence>
<dbReference type="AlphaFoldDB" id="A0A094J9U7"/>
<feature type="transmembrane region" description="Helical" evidence="1">
    <location>
        <begin position="51"/>
        <end position="74"/>
    </location>
</feature>
<evidence type="ECO:0000256" key="1">
    <source>
        <dbReference type="SAM" id="Phobius"/>
    </source>
</evidence>
<reference evidence="2 3" key="1">
    <citation type="submission" date="2014-06" db="EMBL/GenBank/DDBJ databases">
        <title>Shewanella sp. YQH10.</title>
        <authorList>
            <person name="Liu Y."/>
            <person name="Zeng R."/>
        </authorList>
    </citation>
    <scope>NUCLEOTIDE SEQUENCE [LARGE SCALE GENOMIC DNA]</scope>
    <source>
        <strain evidence="2 3">YQH10</strain>
    </source>
</reference>
<feature type="transmembrane region" description="Helical" evidence="1">
    <location>
        <begin position="86"/>
        <end position="104"/>
    </location>
</feature>
<sequence>MDLIVSFLSRTGAMLHPWMNEIATAMVSCIIVVFGADCNRWLRQQLGARSFILRTLIFIVVNAFGFGLLIVAVSPWLAGQLRHMPAMWMLLLVCAVFFLIGSWAQRNRQS</sequence>
<dbReference type="InterPro" id="IPR021813">
    <property type="entry name" value="DUF3392"/>
</dbReference>
<organism evidence="2 3">
    <name type="scientific">Shewanella mangrovi</name>
    <dbReference type="NCBI Taxonomy" id="1515746"/>
    <lineage>
        <taxon>Bacteria</taxon>
        <taxon>Pseudomonadati</taxon>
        <taxon>Pseudomonadota</taxon>
        <taxon>Gammaproteobacteria</taxon>
        <taxon>Alteromonadales</taxon>
        <taxon>Shewanellaceae</taxon>
        <taxon>Shewanella</taxon>
    </lineage>
</organism>
<proteinExistence type="predicted"/>
<dbReference type="EMBL" id="JPEO01000026">
    <property type="protein sequence ID" value="KFZ36017.1"/>
    <property type="molecule type" value="Genomic_DNA"/>
</dbReference>
<keyword evidence="1" id="KW-0812">Transmembrane</keyword>
<dbReference type="RefSeq" id="WP_037445701.1">
    <property type="nucleotide sequence ID" value="NZ_JPEO01000026.1"/>
</dbReference>
<dbReference type="Pfam" id="PF11872">
    <property type="entry name" value="DUF3392"/>
    <property type="match status" value="1"/>
</dbReference>
<comment type="caution">
    <text evidence="2">The sequence shown here is derived from an EMBL/GenBank/DDBJ whole genome shotgun (WGS) entry which is preliminary data.</text>
</comment>
<accession>A0A094J9U7</accession>
<dbReference type="eggNOG" id="ENOG5032Z0A">
    <property type="taxonomic scope" value="Bacteria"/>
</dbReference>
<keyword evidence="1" id="KW-1133">Transmembrane helix</keyword>
<feature type="transmembrane region" description="Helical" evidence="1">
    <location>
        <begin position="22"/>
        <end position="39"/>
    </location>
</feature>
<dbReference type="Proteomes" id="UP000029264">
    <property type="component" value="Unassembled WGS sequence"/>
</dbReference>
<dbReference type="STRING" id="1515746.HR45_18600"/>
<keyword evidence="3" id="KW-1185">Reference proteome</keyword>
<name>A0A094J9U7_9GAMM</name>